<dbReference type="Gene3D" id="3.10.660.10">
    <property type="entry name" value="DPH Zinc finger"/>
    <property type="match status" value="1"/>
</dbReference>
<dbReference type="SUPFAM" id="SSF144217">
    <property type="entry name" value="CSL zinc finger"/>
    <property type="match status" value="1"/>
</dbReference>
<dbReference type="Pfam" id="PF00226">
    <property type="entry name" value="DnaJ"/>
    <property type="match status" value="1"/>
</dbReference>
<dbReference type="OrthoDB" id="66964at2759"/>
<dbReference type="PANTHER" id="PTHR45255:SF1">
    <property type="entry name" value="DNAJ HOMOLOG SUBFAMILY C MEMBER 24"/>
    <property type="match status" value="1"/>
</dbReference>
<evidence type="ECO:0000313" key="8">
    <source>
        <dbReference type="Proteomes" id="UP000663760"/>
    </source>
</evidence>
<dbReference type="CDD" id="cd06257">
    <property type="entry name" value="DnaJ"/>
    <property type="match status" value="1"/>
</dbReference>
<dbReference type="InterPro" id="IPR007872">
    <property type="entry name" value="DPH_MB_dom"/>
</dbReference>
<evidence type="ECO:0000256" key="3">
    <source>
        <dbReference type="ARBA" id="ARBA00022833"/>
    </source>
</evidence>
<dbReference type="AlphaFoldDB" id="A0A7I8L3C9"/>
<proteinExistence type="inferred from homology"/>
<dbReference type="PROSITE" id="PS51074">
    <property type="entry name" value="DPH_MB"/>
    <property type="match status" value="1"/>
</dbReference>
<keyword evidence="2" id="KW-0479">Metal-binding</keyword>
<dbReference type="GO" id="GO:0001671">
    <property type="term" value="F:ATPase activator activity"/>
    <property type="evidence" value="ECO:0007669"/>
    <property type="project" value="TreeGrafter"/>
</dbReference>
<evidence type="ECO:0000259" key="5">
    <source>
        <dbReference type="PROSITE" id="PS50076"/>
    </source>
</evidence>
<dbReference type="GO" id="GO:0005783">
    <property type="term" value="C:endoplasmic reticulum"/>
    <property type="evidence" value="ECO:0007669"/>
    <property type="project" value="UniProtKB-ARBA"/>
</dbReference>
<dbReference type="PROSITE" id="PS50076">
    <property type="entry name" value="DNAJ_2"/>
    <property type="match status" value="1"/>
</dbReference>
<gene>
    <name evidence="7" type="ORF">SI8410_10014413</name>
</gene>
<dbReference type="InterPro" id="IPR036869">
    <property type="entry name" value="J_dom_sf"/>
</dbReference>
<evidence type="ECO:0000313" key="7">
    <source>
        <dbReference type="EMBL" id="CAA7403735.1"/>
    </source>
</evidence>
<evidence type="ECO:0000256" key="4">
    <source>
        <dbReference type="ARBA" id="ARBA00023004"/>
    </source>
</evidence>
<name>A0A7I8L3C9_SPIIN</name>
<organism evidence="7 8">
    <name type="scientific">Spirodela intermedia</name>
    <name type="common">Intermediate duckweed</name>
    <dbReference type="NCBI Taxonomy" id="51605"/>
    <lineage>
        <taxon>Eukaryota</taxon>
        <taxon>Viridiplantae</taxon>
        <taxon>Streptophyta</taxon>
        <taxon>Embryophyta</taxon>
        <taxon>Tracheophyta</taxon>
        <taxon>Spermatophyta</taxon>
        <taxon>Magnoliopsida</taxon>
        <taxon>Liliopsida</taxon>
        <taxon>Araceae</taxon>
        <taxon>Lemnoideae</taxon>
        <taxon>Spirodela</taxon>
    </lineage>
</organism>
<sequence length="203" mass="22870">MILCLWLWAVLCFEDHTVLHLAEESTQETYYDVLCVEETASYEEIRAHDKAAVLRSHPAKLSSKQPIGITNQAQLQTANWDHQIVRERFLKIHKAWEVLSYAELKSAYDRDFKGLKYGSSVCADEVELKDTSVGDCGDAVELIFPCRCGDNLSITSDELEEMGFLLDGSRMLERQDASDLAPVSVTISCSSCSLIIWLRIDST</sequence>
<dbReference type="InterPro" id="IPR036671">
    <property type="entry name" value="DPH_MB_sf"/>
</dbReference>
<dbReference type="Pfam" id="PF05207">
    <property type="entry name" value="Zn_ribbon_CSL"/>
    <property type="match status" value="1"/>
</dbReference>
<dbReference type="SUPFAM" id="SSF46565">
    <property type="entry name" value="Chaperone J-domain"/>
    <property type="match status" value="1"/>
</dbReference>
<reference evidence="7" key="1">
    <citation type="submission" date="2020-02" db="EMBL/GenBank/DDBJ databases">
        <authorList>
            <person name="Scholz U."/>
            <person name="Mascher M."/>
            <person name="Fiebig A."/>
        </authorList>
    </citation>
    <scope>NUCLEOTIDE SEQUENCE</scope>
</reference>
<keyword evidence="3" id="KW-0862">Zinc</keyword>
<accession>A0A7I8L3C9</accession>
<evidence type="ECO:0000256" key="1">
    <source>
        <dbReference type="ARBA" id="ARBA00006169"/>
    </source>
</evidence>
<dbReference type="Gene3D" id="1.10.287.110">
    <property type="entry name" value="DnaJ domain"/>
    <property type="match status" value="1"/>
</dbReference>
<dbReference type="InterPro" id="IPR001623">
    <property type="entry name" value="DnaJ_domain"/>
</dbReference>
<dbReference type="Proteomes" id="UP000663760">
    <property type="component" value="Chromosome 10"/>
</dbReference>
<dbReference type="PANTHER" id="PTHR45255">
    <property type="entry name" value="DNAJ HOMOLOG SUBFAMILY C MEMBER 24"/>
    <property type="match status" value="1"/>
</dbReference>
<comment type="similarity">
    <text evidence="1">Belongs to the DPH4 family.</text>
</comment>
<feature type="domain" description="J" evidence="5">
    <location>
        <begin position="29"/>
        <end position="112"/>
    </location>
</feature>
<dbReference type="EMBL" id="LR746273">
    <property type="protein sequence ID" value="CAA7403735.1"/>
    <property type="molecule type" value="Genomic_DNA"/>
</dbReference>
<keyword evidence="4" id="KW-0408">Iron</keyword>
<evidence type="ECO:0000259" key="6">
    <source>
        <dbReference type="PROSITE" id="PS51074"/>
    </source>
</evidence>
<protein>
    <submittedName>
        <fullName evidence="7">Uncharacterized protein</fullName>
    </submittedName>
</protein>
<feature type="domain" description="DPH-type MB" evidence="6">
    <location>
        <begin position="122"/>
        <end position="201"/>
    </location>
</feature>
<keyword evidence="8" id="KW-1185">Reference proteome</keyword>
<evidence type="ECO:0000256" key="2">
    <source>
        <dbReference type="ARBA" id="ARBA00022723"/>
    </source>
</evidence>
<dbReference type="GO" id="GO:0008198">
    <property type="term" value="F:ferrous iron binding"/>
    <property type="evidence" value="ECO:0007669"/>
    <property type="project" value="TreeGrafter"/>
</dbReference>